<dbReference type="CDD" id="cd00761">
    <property type="entry name" value="Glyco_tranf_GTA_type"/>
    <property type="match status" value="1"/>
</dbReference>
<sequence>MNREKFKIDLTVAIPTYNGAARLPEVLEKLRSQINTEKLNWEILVIDNNSTDRTKKVVEEYQQNWPQAYPLKYIFEPQQGLAFARQRAVEEATGKFIGFLDDDNLPAPEWIAQAYTFGQKNDRVGAYGSRIYGEFEVSPPENFERIAPLLAITNRGSEPLIYEPQKKVLPPGAGLVVRRQAWLENVPKQLILGPKGDNQVSQRGEDLESLLYIQKAGWELWYNPKMCIYHRIPRQRLEKEYLIKICRETGLSRYHTRMLSVKTGQRPIAMLAYMLNDIRKIIFHILKYKSAIGKDLVTTCEMELYIASLISPFYIWRRYLQR</sequence>
<organism evidence="2 3">
    <name type="scientific">Floridaenema flaviceps BLCC-F50</name>
    <dbReference type="NCBI Taxonomy" id="3153642"/>
    <lineage>
        <taxon>Bacteria</taxon>
        <taxon>Bacillati</taxon>
        <taxon>Cyanobacteriota</taxon>
        <taxon>Cyanophyceae</taxon>
        <taxon>Oscillatoriophycideae</taxon>
        <taxon>Aerosakkonematales</taxon>
        <taxon>Aerosakkonemataceae</taxon>
        <taxon>Floridanema</taxon>
        <taxon>Floridanema flaviceps</taxon>
    </lineage>
</organism>
<reference evidence="2 3" key="1">
    <citation type="submission" date="2024-09" db="EMBL/GenBank/DDBJ databases">
        <title>Floridaenema gen nov. (Aerosakkonemataceae, Aerosakkonematales ord. nov., Cyanobacteria) from benthic tropical and subtropical fresh waters, with the description of four new species.</title>
        <authorList>
            <person name="Moretto J.A."/>
            <person name="Berthold D.E."/>
            <person name="Lefler F.W."/>
            <person name="Huang I.-S."/>
            <person name="Laughinghouse H. IV."/>
        </authorList>
    </citation>
    <scope>NUCLEOTIDE SEQUENCE [LARGE SCALE GENOMIC DNA]</scope>
    <source>
        <strain evidence="2 3">BLCC-F50</strain>
    </source>
</reference>
<feature type="domain" description="Glycosyltransferase 2-like" evidence="1">
    <location>
        <begin position="11"/>
        <end position="142"/>
    </location>
</feature>
<dbReference type="EMBL" id="JBHFNR010000149">
    <property type="protein sequence ID" value="MFB2895272.1"/>
    <property type="molecule type" value="Genomic_DNA"/>
</dbReference>
<name>A0ABV4XUZ9_9CYAN</name>
<dbReference type="InterPro" id="IPR001173">
    <property type="entry name" value="Glyco_trans_2-like"/>
</dbReference>
<dbReference type="PANTHER" id="PTHR43685">
    <property type="entry name" value="GLYCOSYLTRANSFERASE"/>
    <property type="match status" value="1"/>
</dbReference>
<evidence type="ECO:0000313" key="2">
    <source>
        <dbReference type="EMBL" id="MFB2895272.1"/>
    </source>
</evidence>
<accession>A0ABV4XUZ9</accession>
<dbReference type="PANTHER" id="PTHR43685:SF2">
    <property type="entry name" value="GLYCOSYLTRANSFERASE 2-LIKE DOMAIN-CONTAINING PROTEIN"/>
    <property type="match status" value="1"/>
</dbReference>
<keyword evidence="3" id="KW-1185">Reference proteome</keyword>
<proteinExistence type="predicted"/>
<dbReference type="RefSeq" id="WP_413264911.1">
    <property type="nucleotide sequence ID" value="NZ_JBHFNR010000149.1"/>
</dbReference>
<evidence type="ECO:0000259" key="1">
    <source>
        <dbReference type="Pfam" id="PF00535"/>
    </source>
</evidence>
<dbReference type="NCBIfam" id="NF038302">
    <property type="entry name" value="EPS_HpsE"/>
    <property type="match status" value="1"/>
</dbReference>
<dbReference type="Proteomes" id="UP001576784">
    <property type="component" value="Unassembled WGS sequence"/>
</dbReference>
<protein>
    <submittedName>
        <fullName evidence="2">Hormogonium polysaccharide biosynthesis glycosyltransferase HpsE</fullName>
    </submittedName>
</protein>
<gene>
    <name evidence="2" type="primary">hpsE</name>
    <name evidence="2" type="ORF">ACE1CI_20390</name>
</gene>
<dbReference type="Pfam" id="PF00535">
    <property type="entry name" value="Glycos_transf_2"/>
    <property type="match status" value="1"/>
</dbReference>
<comment type="caution">
    <text evidence="2">The sequence shown here is derived from an EMBL/GenBank/DDBJ whole genome shotgun (WGS) entry which is preliminary data.</text>
</comment>
<dbReference type="InterPro" id="IPR050834">
    <property type="entry name" value="Glycosyltransf_2"/>
</dbReference>
<dbReference type="InterPro" id="IPR029044">
    <property type="entry name" value="Nucleotide-diphossugar_trans"/>
</dbReference>
<dbReference type="Gene3D" id="3.90.550.10">
    <property type="entry name" value="Spore Coat Polysaccharide Biosynthesis Protein SpsA, Chain A"/>
    <property type="match status" value="1"/>
</dbReference>
<evidence type="ECO:0000313" key="3">
    <source>
        <dbReference type="Proteomes" id="UP001576784"/>
    </source>
</evidence>
<dbReference type="SUPFAM" id="SSF53448">
    <property type="entry name" value="Nucleotide-diphospho-sugar transferases"/>
    <property type="match status" value="1"/>
</dbReference>